<dbReference type="EMBL" id="JAUSQX010000001">
    <property type="protein sequence ID" value="MDP9807045.1"/>
    <property type="molecule type" value="Genomic_DNA"/>
</dbReference>
<dbReference type="RefSeq" id="WP_307683223.1">
    <property type="nucleotide sequence ID" value="NZ_JAUSQX010000001.1"/>
</dbReference>
<keyword evidence="2" id="KW-0408">Iron</keyword>
<proteinExistence type="predicted"/>
<sequence length="288" mass="31012">MADHVSSLLRWLFAHDLPKEVVLACEHTEVPRLGRGRQAVVWNGCLKDAPVGFPAQMLALGVQKVGVLPCGENPDAVGEQLAEWESLTPRLIYDAGALKPGIFRGPEALTVGQIPVPRRVIMGLGLRDKPPYSLKGDDTARTLAALEVLTAKGLVRRGEGLDSKLGGVRLGVSACTACGVCVQACPHGALTLLHHETGSVLWQTSELCRGEQKCVQLCPMEGLWVQGEMRLADLLDEPERQLFVLESATCEKCGARHPASEGALCQVCEFRRSNPFGSMAPPAGFHPR</sequence>
<dbReference type="Pfam" id="PF12838">
    <property type="entry name" value="Fer4_7"/>
    <property type="match status" value="1"/>
</dbReference>
<feature type="domain" description="4Fe-4S ferredoxin-type" evidence="4">
    <location>
        <begin position="166"/>
        <end position="195"/>
    </location>
</feature>
<evidence type="ECO:0000256" key="2">
    <source>
        <dbReference type="ARBA" id="ARBA00023004"/>
    </source>
</evidence>
<evidence type="ECO:0000313" key="5">
    <source>
        <dbReference type="EMBL" id="MDP9807045.1"/>
    </source>
</evidence>
<accession>A0ABT9NIL1</accession>
<dbReference type="PROSITE" id="PS00198">
    <property type="entry name" value="4FE4S_FER_1"/>
    <property type="match status" value="1"/>
</dbReference>
<dbReference type="PROSITE" id="PS51379">
    <property type="entry name" value="4FE4S_FER_2"/>
    <property type="match status" value="1"/>
</dbReference>
<evidence type="ECO:0000256" key="1">
    <source>
        <dbReference type="ARBA" id="ARBA00022723"/>
    </source>
</evidence>
<name>A0ABT9NIL1_9ACTO</name>
<organism evidence="5 6">
    <name type="scientific">Trueperella bonasi</name>
    <dbReference type="NCBI Taxonomy" id="312286"/>
    <lineage>
        <taxon>Bacteria</taxon>
        <taxon>Bacillati</taxon>
        <taxon>Actinomycetota</taxon>
        <taxon>Actinomycetes</taxon>
        <taxon>Actinomycetales</taxon>
        <taxon>Actinomycetaceae</taxon>
        <taxon>Trueperella</taxon>
    </lineage>
</organism>
<dbReference type="InterPro" id="IPR017900">
    <property type="entry name" value="4Fe4S_Fe_S_CS"/>
</dbReference>
<reference evidence="5 6" key="1">
    <citation type="submission" date="2023-07" db="EMBL/GenBank/DDBJ databases">
        <title>Sequencing the genomes of 1000 actinobacteria strains.</title>
        <authorList>
            <person name="Klenk H.-P."/>
        </authorList>
    </citation>
    <scope>NUCLEOTIDE SEQUENCE [LARGE SCALE GENOMIC DNA]</scope>
    <source>
        <strain evidence="5 6">DSM 17163</strain>
    </source>
</reference>
<gene>
    <name evidence="5" type="ORF">J2S70_001627</name>
</gene>
<evidence type="ECO:0000313" key="6">
    <source>
        <dbReference type="Proteomes" id="UP001243212"/>
    </source>
</evidence>
<protein>
    <submittedName>
        <fullName evidence="5">Fe-S-cluster-containing hydrogenase component 2</fullName>
    </submittedName>
</protein>
<dbReference type="SUPFAM" id="SSF54862">
    <property type="entry name" value="4Fe-4S ferredoxins"/>
    <property type="match status" value="1"/>
</dbReference>
<dbReference type="InterPro" id="IPR017896">
    <property type="entry name" value="4Fe4S_Fe-S-bd"/>
</dbReference>
<dbReference type="Gene3D" id="3.30.70.20">
    <property type="match status" value="1"/>
</dbReference>
<keyword evidence="6" id="KW-1185">Reference proteome</keyword>
<keyword evidence="3" id="KW-0411">Iron-sulfur</keyword>
<dbReference type="Proteomes" id="UP001243212">
    <property type="component" value="Unassembled WGS sequence"/>
</dbReference>
<comment type="caution">
    <text evidence="5">The sequence shown here is derived from an EMBL/GenBank/DDBJ whole genome shotgun (WGS) entry which is preliminary data.</text>
</comment>
<keyword evidence="1" id="KW-0479">Metal-binding</keyword>
<evidence type="ECO:0000259" key="4">
    <source>
        <dbReference type="PROSITE" id="PS51379"/>
    </source>
</evidence>
<evidence type="ECO:0000256" key="3">
    <source>
        <dbReference type="ARBA" id="ARBA00023014"/>
    </source>
</evidence>